<feature type="compositionally biased region" description="Polar residues" evidence="6">
    <location>
        <begin position="1"/>
        <end position="10"/>
    </location>
</feature>
<dbReference type="CDD" id="cd02556">
    <property type="entry name" value="PseudoU_synth_RluB"/>
    <property type="match status" value="1"/>
</dbReference>
<evidence type="ECO:0000256" key="5">
    <source>
        <dbReference type="RuleBase" id="RU003887"/>
    </source>
</evidence>
<keyword evidence="3 5" id="KW-0413">Isomerase</keyword>
<dbReference type="PANTHER" id="PTHR47683:SF3">
    <property type="entry name" value="RIBOSOMAL LARGE SUBUNIT PSEUDOURIDINE SYNTHASE B"/>
    <property type="match status" value="1"/>
</dbReference>
<dbReference type="InterPro" id="IPR020103">
    <property type="entry name" value="PsdUridine_synth_cat_dom_sf"/>
</dbReference>
<feature type="domain" description="RNA-binding S4" evidence="7">
    <location>
        <begin position="264"/>
        <end position="321"/>
    </location>
</feature>
<dbReference type="EC" id="5.4.99.-" evidence="5"/>
<dbReference type="PROSITE" id="PS01149">
    <property type="entry name" value="PSI_RSU"/>
    <property type="match status" value="1"/>
</dbReference>
<evidence type="ECO:0000313" key="9">
    <source>
        <dbReference type="Proteomes" id="UP000533905"/>
    </source>
</evidence>
<dbReference type="InterPro" id="IPR050343">
    <property type="entry name" value="RsuA_PseudoU_synthase"/>
</dbReference>
<evidence type="ECO:0000259" key="7">
    <source>
        <dbReference type="SMART" id="SM00363"/>
    </source>
</evidence>
<dbReference type="GO" id="GO:0003723">
    <property type="term" value="F:RNA binding"/>
    <property type="evidence" value="ECO:0007669"/>
    <property type="project" value="UniProtKB-KW"/>
</dbReference>
<dbReference type="InterPro" id="IPR002942">
    <property type="entry name" value="S4_RNA-bd"/>
</dbReference>
<evidence type="ECO:0000256" key="1">
    <source>
        <dbReference type="ARBA" id="ARBA00008348"/>
    </source>
</evidence>
<dbReference type="InterPro" id="IPR036986">
    <property type="entry name" value="S4_RNA-bd_sf"/>
</dbReference>
<feature type="compositionally biased region" description="Gly residues" evidence="6">
    <location>
        <begin position="569"/>
        <end position="595"/>
    </location>
</feature>
<dbReference type="Gene3D" id="3.30.70.580">
    <property type="entry name" value="Pseudouridine synthase I, catalytic domain, N-terminal subdomain"/>
    <property type="match status" value="1"/>
</dbReference>
<dbReference type="FunFam" id="3.10.290.10:FF:000003">
    <property type="entry name" value="Pseudouridine synthase"/>
    <property type="match status" value="1"/>
</dbReference>
<proteinExistence type="inferred from homology"/>
<evidence type="ECO:0000256" key="4">
    <source>
        <dbReference type="PROSITE-ProRule" id="PRU00182"/>
    </source>
</evidence>
<dbReference type="NCBIfam" id="TIGR00093">
    <property type="entry name" value="pseudouridine synthase"/>
    <property type="match status" value="1"/>
</dbReference>
<feature type="compositionally biased region" description="Gly residues" evidence="6">
    <location>
        <begin position="621"/>
        <end position="634"/>
    </location>
</feature>
<feature type="compositionally biased region" description="Low complexity" evidence="6">
    <location>
        <begin position="55"/>
        <end position="77"/>
    </location>
</feature>
<dbReference type="InterPro" id="IPR006145">
    <property type="entry name" value="PsdUridine_synth_RsuA/RluA"/>
</dbReference>
<keyword evidence="9" id="KW-1185">Reference proteome</keyword>
<dbReference type="Pfam" id="PF00849">
    <property type="entry name" value="PseudoU_synth_2"/>
    <property type="match status" value="1"/>
</dbReference>
<dbReference type="SMART" id="SM00363">
    <property type="entry name" value="S4"/>
    <property type="match status" value="1"/>
</dbReference>
<feature type="compositionally biased region" description="Low complexity" evidence="6">
    <location>
        <begin position="28"/>
        <end position="46"/>
    </location>
</feature>
<evidence type="ECO:0000256" key="3">
    <source>
        <dbReference type="ARBA" id="ARBA00023235"/>
    </source>
</evidence>
<evidence type="ECO:0000256" key="6">
    <source>
        <dbReference type="SAM" id="MobiDB-lite"/>
    </source>
</evidence>
<feature type="region of interest" description="Disordered" evidence="6">
    <location>
        <begin position="1"/>
        <end position="260"/>
    </location>
</feature>
<feature type="compositionally biased region" description="Low complexity" evidence="6">
    <location>
        <begin position="86"/>
        <end position="114"/>
    </location>
</feature>
<dbReference type="FunFam" id="3.30.70.1560:FF:000001">
    <property type="entry name" value="Pseudouridine synthase"/>
    <property type="match status" value="1"/>
</dbReference>
<feature type="compositionally biased region" description="Low complexity" evidence="6">
    <location>
        <begin position="558"/>
        <end position="568"/>
    </location>
</feature>
<dbReference type="PANTHER" id="PTHR47683">
    <property type="entry name" value="PSEUDOURIDINE SYNTHASE FAMILY PROTEIN-RELATED"/>
    <property type="match status" value="1"/>
</dbReference>
<evidence type="ECO:0000256" key="2">
    <source>
        <dbReference type="ARBA" id="ARBA00022884"/>
    </source>
</evidence>
<accession>A0A7Y2K2N1</accession>
<comment type="similarity">
    <text evidence="1 5">Belongs to the pseudouridine synthase RsuA family.</text>
</comment>
<dbReference type="InterPro" id="IPR020094">
    <property type="entry name" value="TruA/RsuA/RluB/E/F_N"/>
</dbReference>
<dbReference type="Proteomes" id="UP000533905">
    <property type="component" value="Unassembled WGS sequence"/>
</dbReference>
<feature type="region of interest" description="Disordered" evidence="6">
    <location>
        <begin position="507"/>
        <end position="648"/>
    </location>
</feature>
<organism evidence="8 9">
    <name type="scientific">Telluria aromaticivorans</name>
    <dbReference type="NCBI Taxonomy" id="2725995"/>
    <lineage>
        <taxon>Bacteria</taxon>
        <taxon>Pseudomonadati</taxon>
        <taxon>Pseudomonadota</taxon>
        <taxon>Betaproteobacteria</taxon>
        <taxon>Burkholderiales</taxon>
        <taxon>Oxalobacteraceae</taxon>
        <taxon>Telluria group</taxon>
        <taxon>Telluria</taxon>
    </lineage>
</organism>
<dbReference type="Gene3D" id="3.10.290.10">
    <property type="entry name" value="RNA-binding S4 domain"/>
    <property type="match status" value="1"/>
</dbReference>
<name>A0A7Y2K2N1_9BURK</name>
<dbReference type="AlphaFoldDB" id="A0A7Y2K2N1"/>
<keyword evidence="2 4" id="KW-0694">RNA-binding</keyword>
<gene>
    <name evidence="8" type="ORF">HGB41_14955</name>
</gene>
<dbReference type="InterPro" id="IPR000748">
    <property type="entry name" value="PsdUridine_synth_RsuA/RluB/E/F"/>
</dbReference>
<evidence type="ECO:0000313" key="8">
    <source>
        <dbReference type="EMBL" id="NNG24289.1"/>
    </source>
</evidence>
<dbReference type="SUPFAM" id="SSF55120">
    <property type="entry name" value="Pseudouridine synthase"/>
    <property type="match status" value="1"/>
</dbReference>
<comment type="caution">
    <text evidence="8">The sequence shown here is derived from an EMBL/GenBank/DDBJ whole genome shotgun (WGS) entry which is preliminary data.</text>
</comment>
<dbReference type="RefSeq" id="WP_171086333.1">
    <property type="nucleotide sequence ID" value="NZ_JABAIV010000005.1"/>
</dbReference>
<reference evidence="8 9" key="1">
    <citation type="submission" date="2020-04" db="EMBL/GenBank/DDBJ databases">
        <title>Massilia sp. nov., a cold adapted bacteria isolated from Arctic soil.</title>
        <authorList>
            <person name="Son J."/>
            <person name="Ka J.-O."/>
        </authorList>
    </citation>
    <scope>NUCLEOTIDE SEQUENCE [LARGE SCALE GENOMIC DNA]</scope>
    <source>
        <strain evidence="8 9">ML15P13</strain>
    </source>
</reference>
<feature type="compositionally biased region" description="Basic and acidic residues" evidence="6">
    <location>
        <begin position="527"/>
        <end position="546"/>
    </location>
</feature>
<dbReference type="CDD" id="cd00165">
    <property type="entry name" value="S4"/>
    <property type="match status" value="1"/>
</dbReference>
<dbReference type="InterPro" id="IPR042092">
    <property type="entry name" value="PsdUridine_s_RsuA/RluB/E/F_cat"/>
</dbReference>
<dbReference type="PROSITE" id="PS50889">
    <property type="entry name" value="S4"/>
    <property type="match status" value="1"/>
</dbReference>
<dbReference type="SUPFAM" id="SSF55174">
    <property type="entry name" value="Alpha-L RNA-binding motif"/>
    <property type="match status" value="1"/>
</dbReference>
<protein>
    <recommendedName>
        <fullName evidence="5">Pseudouridine synthase</fullName>
        <ecNumber evidence="5">5.4.99.-</ecNumber>
    </recommendedName>
</protein>
<dbReference type="Pfam" id="PF01479">
    <property type="entry name" value="S4"/>
    <property type="match status" value="1"/>
</dbReference>
<dbReference type="InterPro" id="IPR018496">
    <property type="entry name" value="PsdUridine_synth_RsuA/RluB_CS"/>
</dbReference>
<dbReference type="EMBL" id="JABAIV010000005">
    <property type="protein sequence ID" value="NNG24289.1"/>
    <property type="molecule type" value="Genomic_DNA"/>
</dbReference>
<feature type="compositionally biased region" description="Low complexity" evidence="6">
    <location>
        <begin position="180"/>
        <end position="212"/>
    </location>
</feature>
<feature type="compositionally biased region" description="Basic and acidic residues" evidence="6">
    <location>
        <begin position="115"/>
        <end position="137"/>
    </location>
</feature>
<dbReference type="GO" id="GO:0120159">
    <property type="term" value="F:rRNA pseudouridine synthase activity"/>
    <property type="evidence" value="ECO:0007669"/>
    <property type="project" value="UniProtKB-ARBA"/>
</dbReference>
<dbReference type="NCBIfam" id="NF007976">
    <property type="entry name" value="PRK10700.1"/>
    <property type="match status" value="1"/>
</dbReference>
<dbReference type="GO" id="GO:0005829">
    <property type="term" value="C:cytosol"/>
    <property type="evidence" value="ECO:0007669"/>
    <property type="project" value="UniProtKB-ARBA"/>
</dbReference>
<dbReference type="Gene3D" id="3.30.70.1560">
    <property type="entry name" value="Alpha-L RNA-binding motif"/>
    <property type="match status" value="1"/>
</dbReference>
<dbReference type="GO" id="GO:0000455">
    <property type="term" value="P:enzyme-directed rRNA pseudouridine synthesis"/>
    <property type="evidence" value="ECO:0007669"/>
    <property type="project" value="UniProtKB-ARBA"/>
</dbReference>
<sequence>MNPTEPNQTIPADAGEGVAAKPKRTRKPAATAAAPEGAVAAAPEAAAKPKRTRKPVVADAAAPGEAAAPDAPAIKPAAKPPKARAARAAAAEVQPAVEAPAAAPAAAAPQADAAQGERKPRGPRQMREKRQERELRQMENAPAIEASSETGVDAPADGEQPQAGGQREGRGRNGQKPGKRGQPNQPNQPGAQQAGRQGKPQGKGQAQGRPQQGKGGKPGGAPSSDADAVFSFVTSDDFDTSEGGRGQAQPKAVRRDLTSDDDAPKLHKVLAEAGLGSRRDMEDLIVAGRVSVNGEPAHIGQRILPTDAVRINGKQIQRRVNTSKPPRVLVYHKPAGEIVSHDDPEGRPSVFDRLPTMKTGKWLAVGRLDFNTEGLLLFTTSGDLANRLMHPRYNIDREYAVRTLGELEEGMRQKLLAGVELDDGVASFSKVQDGGGEGINKWYRVVIGEGRNREVRRMFEAVGLTVSRLIRTRYGAMTLPTALKRGRWEELEENDVRSLMNAFGVEKKAAPAEQGKGRGGKPQAGPRGDEARRSDGNRIDRADANRNVDPYGPQAARVGSGRPAAPGVAPGGRGQGGRPQGGGQGGAKGAGGKPGSFGAAQQRGSSRPKQPDPLQTTFGFAGTGGGGRRGGQGPRGSEHGMPRRGKRG</sequence>